<reference evidence="1" key="1">
    <citation type="journal article" date="2023" name="Mol. Phylogenet. Evol.">
        <title>Genome-scale phylogeny and comparative genomics of the fungal order Sordariales.</title>
        <authorList>
            <person name="Hensen N."/>
            <person name="Bonometti L."/>
            <person name="Westerberg I."/>
            <person name="Brannstrom I.O."/>
            <person name="Guillou S."/>
            <person name="Cros-Aarteil S."/>
            <person name="Calhoun S."/>
            <person name="Haridas S."/>
            <person name="Kuo A."/>
            <person name="Mondo S."/>
            <person name="Pangilinan J."/>
            <person name="Riley R."/>
            <person name="LaButti K."/>
            <person name="Andreopoulos B."/>
            <person name="Lipzen A."/>
            <person name="Chen C."/>
            <person name="Yan M."/>
            <person name="Daum C."/>
            <person name="Ng V."/>
            <person name="Clum A."/>
            <person name="Steindorff A."/>
            <person name="Ohm R.A."/>
            <person name="Martin F."/>
            <person name="Silar P."/>
            <person name="Natvig D.O."/>
            <person name="Lalanne C."/>
            <person name="Gautier V."/>
            <person name="Ament-Velasquez S.L."/>
            <person name="Kruys A."/>
            <person name="Hutchinson M.I."/>
            <person name="Powell A.J."/>
            <person name="Barry K."/>
            <person name="Miller A.N."/>
            <person name="Grigoriev I.V."/>
            <person name="Debuchy R."/>
            <person name="Gladieux P."/>
            <person name="Hiltunen Thoren M."/>
            <person name="Johannesson H."/>
        </authorList>
    </citation>
    <scope>NUCLEOTIDE SEQUENCE</scope>
    <source>
        <strain evidence="1">CBS 757.83</strain>
    </source>
</reference>
<evidence type="ECO:0000313" key="1">
    <source>
        <dbReference type="EMBL" id="KAK4104723.1"/>
    </source>
</evidence>
<gene>
    <name evidence="1" type="ORF">N658DRAFT_187568</name>
</gene>
<accession>A0AAN6Q6Y4</accession>
<proteinExistence type="predicted"/>
<dbReference type="EMBL" id="MU863626">
    <property type="protein sequence ID" value="KAK4104723.1"/>
    <property type="molecule type" value="Genomic_DNA"/>
</dbReference>
<protein>
    <submittedName>
        <fullName evidence="1">Uncharacterized protein</fullName>
    </submittedName>
</protein>
<sequence length="189" mass="20042">MTAHVVQSTLFSDQAVPQTAPVGAGAATQLFPRDFEATRRYHRGEGESRAAFGHSANITTGGRCCLMTCWFVEPSTSQCGSLGHAPPKAPASTAVPTVAGVNPIKPWGQAIRGTRRVMAGCGGIHIRIHVDLVKVLALTAHEVLDLSLSRASYRLIACVNMYVAIGVSLRLTVLLGAADRDGRAGRWPK</sequence>
<comment type="caution">
    <text evidence="1">The sequence shown here is derived from an EMBL/GenBank/DDBJ whole genome shotgun (WGS) entry which is preliminary data.</text>
</comment>
<dbReference type="Proteomes" id="UP001305647">
    <property type="component" value="Unassembled WGS sequence"/>
</dbReference>
<dbReference type="AlphaFoldDB" id="A0AAN6Q6Y4"/>
<evidence type="ECO:0000313" key="2">
    <source>
        <dbReference type="Proteomes" id="UP001305647"/>
    </source>
</evidence>
<keyword evidence="2" id="KW-1185">Reference proteome</keyword>
<organism evidence="1 2">
    <name type="scientific">Parathielavia hyrcaniae</name>
    <dbReference type="NCBI Taxonomy" id="113614"/>
    <lineage>
        <taxon>Eukaryota</taxon>
        <taxon>Fungi</taxon>
        <taxon>Dikarya</taxon>
        <taxon>Ascomycota</taxon>
        <taxon>Pezizomycotina</taxon>
        <taxon>Sordariomycetes</taxon>
        <taxon>Sordariomycetidae</taxon>
        <taxon>Sordariales</taxon>
        <taxon>Chaetomiaceae</taxon>
        <taxon>Parathielavia</taxon>
    </lineage>
</organism>
<name>A0AAN6Q6Y4_9PEZI</name>
<reference evidence="1" key="2">
    <citation type="submission" date="2023-05" db="EMBL/GenBank/DDBJ databases">
        <authorList>
            <consortium name="Lawrence Berkeley National Laboratory"/>
            <person name="Steindorff A."/>
            <person name="Hensen N."/>
            <person name="Bonometti L."/>
            <person name="Westerberg I."/>
            <person name="Brannstrom I.O."/>
            <person name="Guillou S."/>
            <person name="Cros-Aarteil S."/>
            <person name="Calhoun S."/>
            <person name="Haridas S."/>
            <person name="Kuo A."/>
            <person name="Mondo S."/>
            <person name="Pangilinan J."/>
            <person name="Riley R."/>
            <person name="Labutti K."/>
            <person name="Andreopoulos B."/>
            <person name="Lipzen A."/>
            <person name="Chen C."/>
            <person name="Yanf M."/>
            <person name="Daum C."/>
            <person name="Ng V."/>
            <person name="Clum A."/>
            <person name="Ohm R."/>
            <person name="Martin F."/>
            <person name="Silar P."/>
            <person name="Natvig D."/>
            <person name="Lalanne C."/>
            <person name="Gautier V."/>
            <person name="Ament-Velasquez S.L."/>
            <person name="Kruys A."/>
            <person name="Hutchinson M.I."/>
            <person name="Powell A.J."/>
            <person name="Barry K."/>
            <person name="Miller A.N."/>
            <person name="Grigoriev I.V."/>
            <person name="Debuchy R."/>
            <person name="Gladieux P."/>
            <person name="Thoren M.H."/>
            <person name="Johannesson H."/>
        </authorList>
    </citation>
    <scope>NUCLEOTIDE SEQUENCE</scope>
    <source>
        <strain evidence="1">CBS 757.83</strain>
    </source>
</reference>